<keyword evidence="6 9" id="KW-0067">ATP-binding</keyword>
<dbReference type="SUPFAM" id="SSF56112">
    <property type="entry name" value="Protein kinase-like (PK-like)"/>
    <property type="match status" value="1"/>
</dbReference>
<dbReference type="PROSITE" id="PS00108">
    <property type="entry name" value="PROTEIN_KINASE_ST"/>
    <property type="match status" value="1"/>
</dbReference>
<evidence type="ECO:0000256" key="2">
    <source>
        <dbReference type="ARBA" id="ARBA00022527"/>
    </source>
</evidence>
<keyword evidence="4 9" id="KW-0547">Nucleotide-binding</keyword>
<dbReference type="InterPro" id="IPR011009">
    <property type="entry name" value="Kinase-like_dom_sf"/>
</dbReference>
<accession>A0A1G5E0H5</accession>
<comment type="catalytic activity">
    <reaction evidence="7">
        <text>L-threonyl-[protein] + ATP = O-phospho-L-threonyl-[protein] + ADP + H(+)</text>
        <dbReference type="Rhea" id="RHEA:46608"/>
        <dbReference type="Rhea" id="RHEA-COMP:11060"/>
        <dbReference type="Rhea" id="RHEA-COMP:11605"/>
        <dbReference type="ChEBI" id="CHEBI:15378"/>
        <dbReference type="ChEBI" id="CHEBI:30013"/>
        <dbReference type="ChEBI" id="CHEBI:30616"/>
        <dbReference type="ChEBI" id="CHEBI:61977"/>
        <dbReference type="ChEBI" id="CHEBI:456216"/>
        <dbReference type="EC" id="2.7.11.1"/>
    </reaction>
</comment>
<keyword evidence="5 11" id="KW-0418">Kinase</keyword>
<evidence type="ECO:0000313" key="11">
    <source>
        <dbReference type="EMBL" id="SCY20553.1"/>
    </source>
</evidence>
<dbReference type="Pfam" id="PF00069">
    <property type="entry name" value="Pkinase"/>
    <property type="match status" value="1"/>
</dbReference>
<dbReference type="SUPFAM" id="SSF52540">
    <property type="entry name" value="P-loop containing nucleoside triphosphate hydrolases"/>
    <property type="match status" value="1"/>
</dbReference>
<dbReference type="Gene3D" id="3.40.50.300">
    <property type="entry name" value="P-loop containing nucleotide triphosphate hydrolases"/>
    <property type="match status" value="1"/>
</dbReference>
<dbReference type="PANTHER" id="PTHR24363">
    <property type="entry name" value="SERINE/THREONINE PROTEIN KINASE"/>
    <property type="match status" value="1"/>
</dbReference>
<keyword evidence="12" id="KW-1185">Reference proteome</keyword>
<evidence type="ECO:0000256" key="3">
    <source>
        <dbReference type="ARBA" id="ARBA00022679"/>
    </source>
</evidence>
<dbReference type="SMART" id="SM00220">
    <property type="entry name" value="S_TKc"/>
    <property type="match status" value="1"/>
</dbReference>
<evidence type="ECO:0000259" key="10">
    <source>
        <dbReference type="PROSITE" id="PS50011"/>
    </source>
</evidence>
<dbReference type="GO" id="GO:0004674">
    <property type="term" value="F:protein serine/threonine kinase activity"/>
    <property type="evidence" value="ECO:0007669"/>
    <property type="project" value="UniProtKB-KW"/>
</dbReference>
<sequence length="495" mass="55726">MRHPARLERGSLLGGRYRILSILGSGGMSHVYEAEDLKLPGKIWAVKESVTKMPYEGSMEREAALLTSLRYPRLPQIVDFFAPDDDGYTYLVMEYIEGLTLSDYFKQCRGKIPVEQLMEFVLQLLDVLSYLHNLDPPVIYRDLKPSNIMITPEHEVRLIDFGIARSYKTHLAEDTVKLGTAGFAAPEQYGSGQTDARSDLYGLGALMLYLMTSGAYTEWIQGVESSIRSDVPRTYAPVVRRLLRYDVNERFQTANEVRKELLRIPGMMSSPVDQQLTLGGGTRVIALTGVSAGAGVTHTAIAISHYLERQNFKVAVIEMSPRSQSFTRIQHIALGGKPVASSRQFAVDGVHYWKQSGRADILSLLGGSYQFIVMDLGSGQDQNRLEEFLRADLPIIIGSGAEWKQAEIGAFVRTHYRFPREKWIYCLPLAATDAVERVRRTLDTSHVYGLPLQQDPFDKDVHMDRVFSQILGHLMVGQTPKRSFFSLKKYMSRGD</sequence>
<gene>
    <name evidence="11" type="ORF">SAMN05720606_103107</name>
</gene>
<dbReference type="EMBL" id="FMVM01000003">
    <property type="protein sequence ID" value="SCY20553.1"/>
    <property type="molecule type" value="Genomic_DNA"/>
</dbReference>
<reference evidence="12" key="1">
    <citation type="submission" date="2016-10" db="EMBL/GenBank/DDBJ databases">
        <authorList>
            <person name="Varghese N."/>
            <person name="Submissions S."/>
        </authorList>
    </citation>
    <scope>NUCLEOTIDE SEQUENCE [LARGE SCALE GENOMIC DNA]</scope>
    <source>
        <strain evidence="12">BL9</strain>
    </source>
</reference>
<evidence type="ECO:0000256" key="5">
    <source>
        <dbReference type="ARBA" id="ARBA00022777"/>
    </source>
</evidence>
<dbReference type="CDD" id="cd01983">
    <property type="entry name" value="SIMIBI"/>
    <property type="match status" value="1"/>
</dbReference>
<feature type="binding site" evidence="9">
    <location>
        <position position="47"/>
    </location>
    <ligand>
        <name>ATP</name>
        <dbReference type="ChEBI" id="CHEBI:30616"/>
    </ligand>
</feature>
<dbReference type="AlphaFoldDB" id="A0A1G5E0H5"/>
<name>A0A1G5E0H5_9BACL</name>
<dbReference type="PROSITE" id="PS00107">
    <property type="entry name" value="PROTEIN_KINASE_ATP"/>
    <property type="match status" value="1"/>
</dbReference>
<proteinExistence type="predicted"/>
<dbReference type="PANTHER" id="PTHR24363:SF0">
    <property type="entry name" value="SERINE_THREONINE KINASE LIKE DOMAIN CONTAINING 1"/>
    <property type="match status" value="1"/>
</dbReference>
<dbReference type="InterPro" id="IPR008271">
    <property type="entry name" value="Ser/Thr_kinase_AS"/>
</dbReference>
<evidence type="ECO:0000313" key="12">
    <source>
        <dbReference type="Proteomes" id="UP000198538"/>
    </source>
</evidence>
<dbReference type="CDD" id="cd14014">
    <property type="entry name" value="STKc_PknB_like"/>
    <property type="match status" value="1"/>
</dbReference>
<dbReference type="EC" id="2.7.11.1" evidence="1"/>
<feature type="domain" description="Protein kinase" evidence="10">
    <location>
        <begin position="17"/>
        <end position="262"/>
    </location>
</feature>
<dbReference type="RefSeq" id="WP_090916739.1">
    <property type="nucleotide sequence ID" value="NZ_FMVM01000003.1"/>
</dbReference>
<keyword evidence="2 11" id="KW-0723">Serine/threonine-protein kinase</keyword>
<evidence type="ECO:0000256" key="9">
    <source>
        <dbReference type="PROSITE-ProRule" id="PRU10141"/>
    </source>
</evidence>
<evidence type="ECO:0000256" key="1">
    <source>
        <dbReference type="ARBA" id="ARBA00012513"/>
    </source>
</evidence>
<comment type="catalytic activity">
    <reaction evidence="8">
        <text>L-seryl-[protein] + ATP = O-phospho-L-seryl-[protein] + ADP + H(+)</text>
        <dbReference type="Rhea" id="RHEA:17989"/>
        <dbReference type="Rhea" id="RHEA-COMP:9863"/>
        <dbReference type="Rhea" id="RHEA-COMP:11604"/>
        <dbReference type="ChEBI" id="CHEBI:15378"/>
        <dbReference type="ChEBI" id="CHEBI:29999"/>
        <dbReference type="ChEBI" id="CHEBI:30616"/>
        <dbReference type="ChEBI" id="CHEBI:83421"/>
        <dbReference type="ChEBI" id="CHEBI:456216"/>
        <dbReference type="EC" id="2.7.11.1"/>
    </reaction>
</comment>
<dbReference type="InterPro" id="IPR000719">
    <property type="entry name" value="Prot_kinase_dom"/>
</dbReference>
<dbReference type="GO" id="GO:0005524">
    <property type="term" value="F:ATP binding"/>
    <property type="evidence" value="ECO:0007669"/>
    <property type="project" value="UniProtKB-UniRule"/>
</dbReference>
<organism evidence="11 12">
    <name type="scientific">Paenibacillus polysaccharolyticus</name>
    <dbReference type="NCBI Taxonomy" id="582692"/>
    <lineage>
        <taxon>Bacteria</taxon>
        <taxon>Bacillati</taxon>
        <taxon>Bacillota</taxon>
        <taxon>Bacilli</taxon>
        <taxon>Bacillales</taxon>
        <taxon>Paenibacillaceae</taxon>
        <taxon>Paenibacillus</taxon>
    </lineage>
</organism>
<protein>
    <recommendedName>
        <fullName evidence="1">non-specific serine/threonine protein kinase</fullName>
        <ecNumber evidence="1">2.7.11.1</ecNumber>
    </recommendedName>
</protein>
<evidence type="ECO:0000256" key="8">
    <source>
        <dbReference type="ARBA" id="ARBA00048679"/>
    </source>
</evidence>
<evidence type="ECO:0000256" key="6">
    <source>
        <dbReference type="ARBA" id="ARBA00022840"/>
    </source>
</evidence>
<dbReference type="PROSITE" id="PS50011">
    <property type="entry name" value="PROTEIN_KINASE_DOM"/>
    <property type="match status" value="1"/>
</dbReference>
<evidence type="ECO:0000256" key="4">
    <source>
        <dbReference type="ARBA" id="ARBA00022741"/>
    </source>
</evidence>
<dbReference type="InterPro" id="IPR027417">
    <property type="entry name" value="P-loop_NTPase"/>
</dbReference>
<dbReference type="Proteomes" id="UP000198538">
    <property type="component" value="Unassembled WGS sequence"/>
</dbReference>
<dbReference type="InterPro" id="IPR017441">
    <property type="entry name" value="Protein_kinase_ATP_BS"/>
</dbReference>
<dbReference type="STRING" id="582692.SAMN05720606_103107"/>
<dbReference type="Gene3D" id="3.30.200.20">
    <property type="entry name" value="Phosphorylase Kinase, domain 1"/>
    <property type="match status" value="1"/>
</dbReference>
<dbReference type="Gene3D" id="1.10.510.10">
    <property type="entry name" value="Transferase(Phosphotransferase) domain 1"/>
    <property type="match status" value="1"/>
</dbReference>
<evidence type="ECO:0000256" key="7">
    <source>
        <dbReference type="ARBA" id="ARBA00047899"/>
    </source>
</evidence>
<keyword evidence="3" id="KW-0808">Transferase</keyword>